<keyword evidence="1" id="KW-0472">Membrane</keyword>
<feature type="transmembrane region" description="Helical" evidence="1">
    <location>
        <begin position="285"/>
        <end position="303"/>
    </location>
</feature>
<accession>A0AAE3VRK8</accession>
<keyword evidence="1" id="KW-1133">Transmembrane helix</keyword>
<dbReference type="RefSeq" id="WP_306886221.1">
    <property type="nucleotide sequence ID" value="NZ_JAUSUL010000002.1"/>
</dbReference>
<evidence type="ECO:0000256" key="1">
    <source>
        <dbReference type="SAM" id="Phobius"/>
    </source>
</evidence>
<feature type="transmembrane region" description="Helical" evidence="1">
    <location>
        <begin position="245"/>
        <end position="264"/>
    </location>
</feature>
<evidence type="ECO:0000313" key="3">
    <source>
        <dbReference type="Proteomes" id="UP001229244"/>
    </source>
</evidence>
<comment type="caution">
    <text evidence="2">The sequence shown here is derived from an EMBL/GenBank/DDBJ whole genome shotgun (WGS) entry which is preliminary data.</text>
</comment>
<keyword evidence="1" id="KW-0812">Transmembrane</keyword>
<protein>
    <submittedName>
        <fullName evidence="2">Uncharacterized protein</fullName>
    </submittedName>
</protein>
<feature type="transmembrane region" description="Helical" evidence="1">
    <location>
        <begin position="206"/>
        <end position="225"/>
    </location>
</feature>
<proteinExistence type="predicted"/>
<dbReference type="EMBL" id="JAUSUL010000002">
    <property type="protein sequence ID" value="MDQ0316401.1"/>
    <property type="molecule type" value="Genomic_DNA"/>
</dbReference>
<dbReference type="AlphaFoldDB" id="A0AAE3VRK8"/>
<reference evidence="2" key="1">
    <citation type="submission" date="2023-07" db="EMBL/GenBank/DDBJ databases">
        <title>Genomic Encyclopedia of Type Strains, Phase IV (KMG-IV): sequencing the most valuable type-strain genomes for metagenomic binning, comparative biology and taxonomic classification.</title>
        <authorList>
            <person name="Goeker M."/>
        </authorList>
    </citation>
    <scope>NUCLEOTIDE SEQUENCE</scope>
    <source>
        <strain evidence="2">DSM 21202</strain>
    </source>
</reference>
<keyword evidence="3" id="KW-1185">Reference proteome</keyword>
<name>A0AAE3VRK8_9HYPH</name>
<dbReference type="Proteomes" id="UP001229244">
    <property type="component" value="Unassembled WGS sequence"/>
</dbReference>
<gene>
    <name evidence="2" type="ORF">J2S73_002858</name>
</gene>
<evidence type="ECO:0000313" key="2">
    <source>
        <dbReference type="EMBL" id="MDQ0316401.1"/>
    </source>
</evidence>
<organism evidence="2 3">
    <name type="scientific">Amorphus orientalis</name>
    <dbReference type="NCBI Taxonomy" id="649198"/>
    <lineage>
        <taxon>Bacteria</taxon>
        <taxon>Pseudomonadati</taxon>
        <taxon>Pseudomonadota</taxon>
        <taxon>Alphaproteobacteria</taxon>
        <taxon>Hyphomicrobiales</taxon>
        <taxon>Amorphaceae</taxon>
        <taxon>Amorphus</taxon>
    </lineage>
</organism>
<sequence length="309" mass="34889">MVPEEATGATLASDALEKNAAADTQWYDDFIPARGYRLRLQSIKAVYREFQKLTDAEGTRILNDMPKNEGETDEELAARKNSIKENAFRVTVSIIGSDGESTYGEFESIFDSDSIPNQVKAIYFTNITAFRRNANGTDPLNQFTVTLSFEKPPLFDPQTPVSHATPNNSHVEIRAHDNGYFRAARNIVDSKLKADRMWHAPLHGKGIYDAGLWFVALPLSLYFATIYMDYFFPPDGTYSSFRIPFYVYVVGLGLVLYRILTGYFKWAFPVNVLEENRDSATKHRVLLGAIVVGIIVSTVNSLVERLPWF</sequence>